<dbReference type="PROSITE" id="PS50930">
    <property type="entry name" value="HTH_LYTTR"/>
    <property type="match status" value="1"/>
</dbReference>
<evidence type="ECO:0000259" key="1">
    <source>
        <dbReference type="PROSITE" id="PS50930"/>
    </source>
</evidence>
<dbReference type="AlphaFoldDB" id="A0A2Z4G710"/>
<protein>
    <recommendedName>
        <fullName evidence="1">HTH LytTR-type domain-containing protein</fullName>
    </recommendedName>
</protein>
<dbReference type="PANTHER" id="PTHR37299:SF1">
    <property type="entry name" value="STAGE 0 SPORULATION PROTEIN A HOMOLOG"/>
    <property type="match status" value="1"/>
</dbReference>
<dbReference type="KEGG" id="als:DJ013_01700"/>
<accession>A0A2Z4G710</accession>
<evidence type="ECO:0000313" key="2">
    <source>
        <dbReference type="EMBL" id="AWV96956.1"/>
    </source>
</evidence>
<dbReference type="PANTHER" id="PTHR37299">
    <property type="entry name" value="TRANSCRIPTIONAL REGULATOR-RELATED"/>
    <property type="match status" value="1"/>
</dbReference>
<dbReference type="RefSeq" id="WP_111370058.1">
    <property type="nucleotide sequence ID" value="NZ_CP029480.1"/>
</dbReference>
<feature type="domain" description="HTH LytTR-type" evidence="1">
    <location>
        <begin position="13"/>
        <end position="116"/>
    </location>
</feature>
<dbReference type="Proteomes" id="UP000249873">
    <property type="component" value="Chromosome"/>
</dbReference>
<dbReference type="SMART" id="SM00850">
    <property type="entry name" value="LytTR"/>
    <property type="match status" value="1"/>
</dbReference>
<dbReference type="GO" id="GO:0003677">
    <property type="term" value="F:DNA binding"/>
    <property type="evidence" value="ECO:0007669"/>
    <property type="project" value="InterPro"/>
</dbReference>
<reference evidence="2 3" key="1">
    <citation type="submission" date="2018-05" db="EMBL/GenBank/DDBJ databases">
        <title>Complete genome sequence of Arcticibacterium luteifluviistationis SM1504T, a cytophagaceae bacterium isolated from Arctic surface seawater.</title>
        <authorList>
            <person name="Li Y."/>
            <person name="Qin Q.-L."/>
        </authorList>
    </citation>
    <scope>NUCLEOTIDE SEQUENCE [LARGE SCALE GENOMIC DNA]</scope>
    <source>
        <strain evidence="2 3">SM1504</strain>
    </source>
</reference>
<sequence length="121" mass="13789">MKTLNKEQLIHVGARKLIPPNDILMLKADVNYTEVFLMDGSKILSSTTIGTIEKRLDGFDFFRVNRSTVVNLKFLDKCSIFSQKSLISVSVNQGQKKLKIAVSRRRQANLSEFLQNKLFVL</sequence>
<dbReference type="OrthoDB" id="960564at2"/>
<dbReference type="Pfam" id="PF04397">
    <property type="entry name" value="LytTR"/>
    <property type="match status" value="1"/>
</dbReference>
<dbReference type="Gene3D" id="2.40.50.1020">
    <property type="entry name" value="LytTr DNA-binding domain"/>
    <property type="match status" value="1"/>
</dbReference>
<keyword evidence="3" id="KW-1185">Reference proteome</keyword>
<dbReference type="EMBL" id="CP029480">
    <property type="protein sequence ID" value="AWV96956.1"/>
    <property type="molecule type" value="Genomic_DNA"/>
</dbReference>
<dbReference type="GO" id="GO:0000156">
    <property type="term" value="F:phosphorelay response regulator activity"/>
    <property type="evidence" value="ECO:0007669"/>
    <property type="project" value="InterPro"/>
</dbReference>
<proteinExistence type="predicted"/>
<organism evidence="2 3">
    <name type="scientific">Arcticibacterium luteifluviistationis</name>
    <dbReference type="NCBI Taxonomy" id="1784714"/>
    <lineage>
        <taxon>Bacteria</taxon>
        <taxon>Pseudomonadati</taxon>
        <taxon>Bacteroidota</taxon>
        <taxon>Cytophagia</taxon>
        <taxon>Cytophagales</taxon>
        <taxon>Leadbetterellaceae</taxon>
        <taxon>Arcticibacterium</taxon>
    </lineage>
</organism>
<gene>
    <name evidence="2" type="ORF">DJ013_01700</name>
</gene>
<evidence type="ECO:0000313" key="3">
    <source>
        <dbReference type="Proteomes" id="UP000249873"/>
    </source>
</evidence>
<name>A0A2Z4G710_9BACT</name>
<dbReference type="InterPro" id="IPR007492">
    <property type="entry name" value="LytTR_DNA-bd_dom"/>
</dbReference>
<dbReference type="InterPro" id="IPR046947">
    <property type="entry name" value="LytR-like"/>
</dbReference>